<name>A0A2P2P7S4_RHIMU</name>
<reference evidence="1" key="1">
    <citation type="submission" date="2018-02" db="EMBL/GenBank/DDBJ databases">
        <title>Rhizophora mucronata_Transcriptome.</title>
        <authorList>
            <person name="Meera S.P."/>
            <person name="Sreeshan A."/>
            <person name="Augustine A."/>
        </authorList>
    </citation>
    <scope>NUCLEOTIDE SEQUENCE</scope>
    <source>
        <tissue evidence="1">Leaf</tissue>
    </source>
</reference>
<sequence length="33" mass="3797">MCQKVHEKQKAKPPPLGYRSIRSFQLRKLGSAL</sequence>
<accession>A0A2P2P7S4</accession>
<dbReference type="EMBL" id="GGEC01070330">
    <property type="protein sequence ID" value="MBX50814.1"/>
    <property type="molecule type" value="Transcribed_RNA"/>
</dbReference>
<organism evidence="1">
    <name type="scientific">Rhizophora mucronata</name>
    <name type="common">Asiatic mangrove</name>
    <dbReference type="NCBI Taxonomy" id="61149"/>
    <lineage>
        <taxon>Eukaryota</taxon>
        <taxon>Viridiplantae</taxon>
        <taxon>Streptophyta</taxon>
        <taxon>Embryophyta</taxon>
        <taxon>Tracheophyta</taxon>
        <taxon>Spermatophyta</taxon>
        <taxon>Magnoliopsida</taxon>
        <taxon>eudicotyledons</taxon>
        <taxon>Gunneridae</taxon>
        <taxon>Pentapetalae</taxon>
        <taxon>rosids</taxon>
        <taxon>fabids</taxon>
        <taxon>Malpighiales</taxon>
        <taxon>Rhizophoraceae</taxon>
        <taxon>Rhizophora</taxon>
    </lineage>
</organism>
<protein>
    <submittedName>
        <fullName evidence="1">Uncharacterized protein</fullName>
    </submittedName>
</protein>
<evidence type="ECO:0000313" key="1">
    <source>
        <dbReference type="EMBL" id="MBX50814.1"/>
    </source>
</evidence>
<proteinExistence type="predicted"/>
<dbReference type="AlphaFoldDB" id="A0A2P2P7S4"/>